<reference evidence="5" key="1">
    <citation type="submission" date="2022-04" db="EMBL/GenBank/DDBJ databases">
        <title>Complete genome sequence of a cyanobacterium, Nostoc sp. SO-36, isolated in Antarctica.</title>
        <authorList>
            <person name="Kanesaki Y."/>
            <person name="Effendi D."/>
            <person name="Sakamoto T."/>
            <person name="Ohtani S."/>
            <person name="Awai K."/>
        </authorList>
    </citation>
    <scope>NUCLEOTIDE SEQUENCE</scope>
    <source>
        <strain evidence="5">SO-36</strain>
    </source>
</reference>
<sequence>MNNNLSPHKLIGISWDKNWEKIRFKRGVQLINEKAENIFNYVGLENVESWTGKLTNNITKSIEEDAATADRFYAGNVLFGKLRPYLAKTFVAQEDGCCTPELLVFRPLHYDSNYLKYLLLTTDFVYLVNSSTYGVKMPRANWEFIGNISIPKPPLSVQQAIASFLDRKTAAIDTLIAKKQRLIQLLEQKRTAFINQAVTKGLNPKVPMKDSGIPWIGYIPGHWKIMRLKFLTARVTSGSRGWAQYYSEQGAIFIRINNLSRKSIELNLKDIQYVQPPLDAEGERSRVQLGDLLISVTAYIGTVGVVTQDLGEAYVNQHVALTRPRQDLVNPQWLGLYLFASAGQHQFNALLDGSTKDGLGLEDIKNLFALVPPRKEQLEIVDLLSLQISRTAKLINTVSEQIKKLQEYRQSLITAAVTGKIDIREEVAA</sequence>
<dbReference type="RefSeq" id="WP_251956571.1">
    <property type="nucleotide sequence ID" value="NZ_AP025732.1"/>
</dbReference>
<protein>
    <submittedName>
        <fullName evidence="5">Restriction modification system DNA specificity domain-containing protein</fullName>
    </submittedName>
</protein>
<dbReference type="InterPro" id="IPR000055">
    <property type="entry name" value="Restrct_endonuc_typeI_TRD"/>
</dbReference>
<evidence type="ECO:0000256" key="3">
    <source>
        <dbReference type="ARBA" id="ARBA00023125"/>
    </source>
</evidence>
<dbReference type="InterPro" id="IPR052021">
    <property type="entry name" value="Type-I_RS_S_subunit"/>
</dbReference>
<dbReference type="InterPro" id="IPR044946">
    <property type="entry name" value="Restrct_endonuc_typeI_TRD_sf"/>
</dbReference>
<evidence type="ECO:0000259" key="4">
    <source>
        <dbReference type="Pfam" id="PF01420"/>
    </source>
</evidence>
<name>A0ABN6Q7H2_NOSCO</name>
<organism evidence="5 6">
    <name type="scientific">Nostoc cf. commune SO-36</name>
    <dbReference type="NCBI Taxonomy" id="449208"/>
    <lineage>
        <taxon>Bacteria</taxon>
        <taxon>Bacillati</taxon>
        <taxon>Cyanobacteriota</taxon>
        <taxon>Cyanophyceae</taxon>
        <taxon>Nostocales</taxon>
        <taxon>Nostocaceae</taxon>
        <taxon>Nostoc</taxon>
    </lineage>
</organism>
<proteinExistence type="inferred from homology"/>
<dbReference type="EMBL" id="AP025732">
    <property type="protein sequence ID" value="BDI19096.1"/>
    <property type="molecule type" value="Genomic_DNA"/>
</dbReference>
<dbReference type="Gene3D" id="1.10.287.1120">
    <property type="entry name" value="Bipartite methylase S protein"/>
    <property type="match status" value="1"/>
</dbReference>
<feature type="domain" description="Type I restriction modification DNA specificity" evidence="4">
    <location>
        <begin position="51"/>
        <end position="179"/>
    </location>
</feature>
<dbReference type="Gene3D" id="3.90.220.20">
    <property type="entry name" value="DNA methylase specificity domains"/>
    <property type="match status" value="2"/>
</dbReference>
<accession>A0ABN6Q7H2</accession>
<keyword evidence="6" id="KW-1185">Reference proteome</keyword>
<dbReference type="Pfam" id="PF01420">
    <property type="entry name" value="Methylase_S"/>
    <property type="match status" value="2"/>
</dbReference>
<evidence type="ECO:0000256" key="2">
    <source>
        <dbReference type="ARBA" id="ARBA00022747"/>
    </source>
</evidence>
<gene>
    <name evidence="5" type="ORF">ANSO36C_48980</name>
</gene>
<dbReference type="PANTHER" id="PTHR30408:SF12">
    <property type="entry name" value="TYPE I RESTRICTION ENZYME MJAVIII SPECIFICITY SUBUNIT"/>
    <property type="match status" value="1"/>
</dbReference>
<keyword evidence="3" id="KW-0238">DNA-binding</keyword>
<evidence type="ECO:0000313" key="5">
    <source>
        <dbReference type="EMBL" id="BDI19096.1"/>
    </source>
</evidence>
<comment type="similarity">
    <text evidence="1">Belongs to the type-I restriction system S methylase family.</text>
</comment>
<evidence type="ECO:0000313" key="6">
    <source>
        <dbReference type="Proteomes" id="UP001055453"/>
    </source>
</evidence>
<feature type="domain" description="Type I restriction modification DNA specificity" evidence="4">
    <location>
        <begin position="290"/>
        <end position="403"/>
    </location>
</feature>
<dbReference type="Proteomes" id="UP001055453">
    <property type="component" value="Chromosome"/>
</dbReference>
<evidence type="ECO:0000256" key="1">
    <source>
        <dbReference type="ARBA" id="ARBA00010923"/>
    </source>
</evidence>
<dbReference type="PANTHER" id="PTHR30408">
    <property type="entry name" value="TYPE-1 RESTRICTION ENZYME ECOKI SPECIFICITY PROTEIN"/>
    <property type="match status" value="1"/>
</dbReference>
<dbReference type="SUPFAM" id="SSF116734">
    <property type="entry name" value="DNA methylase specificity domain"/>
    <property type="match status" value="2"/>
</dbReference>
<keyword evidence="2" id="KW-0680">Restriction system</keyword>